<evidence type="ECO:0000313" key="2">
    <source>
        <dbReference type="Proteomes" id="UP000536092"/>
    </source>
</evidence>
<feature type="non-terminal residue" evidence="1">
    <location>
        <position position="88"/>
    </location>
</feature>
<keyword evidence="2" id="KW-1185">Reference proteome</keyword>
<dbReference type="EMBL" id="VXBV01012784">
    <property type="protein sequence ID" value="NXP02077.1"/>
    <property type="molecule type" value="Genomic_DNA"/>
</dbReference>
<dbReference type="AlphaFoldDB" id="A0A7L1WW17"/>
<dbReference type="OrthoDB" id="9950230at2759"/>
<feature type="non-terminal residue" evidence="1">
    <location>
        <position position="1"/>
    </location>
</feature>
<gene>
    <name evidence="1" type="primary">Erv31_6</name>
    <name evidence="1" type="ORF">CERBRA_R15791</name>
</gene>
<dbReference type="Proteomes" id="UP000536092">
    <property type="component" value="Unassembled WGS sequence"/>
</dbReference>
<proteinExistence type="predicted"/>
<name>A0A7L1WW17_9PASS</name>
<reference evidence="1 2" key="1">
    <citation type="submission" date="2019-09" db="EMBL/GenBank/DDBJ databases">
        <title>Bird 10,000 Genomes (B10K) Project - Family phase.</title>
        <authorList>
            <person name="Zhang G."/>
        </authorList>
    </citation>
    <scope>NUCLEOTIDE SEQUENCE [LARGE SCALE GENOMIC DNA]</scope>
    <source>
        <strain evidence="1">B10K-DU-002-20</strain>
        <tissue evidence="1">Muscle</tissue>
    </source>
</reference>
<protein>
    <submittedName>
        <fullName evidence="1">ENR1 protein</fullName>
    </submittedName>
</protein>
<accession>A0A7L1WW17</accession>
<organism evidence="1 2">
    <name type="scientific">Certhia brachydactyla</name>
    <name type="common">short-toed tree-creeper</name>
    <dbReference type="NCBI Taxonomy" id="73330"/>
    <lineage>
        <taxon>Eukaryota</taxon>
        <taxon>Metazoa</taxon>
        <taxon>Chordata</taxon>
        <taxon>Craniata</taxon>
        <taxon>Vertebrata</taxon>
        <taxon>Euteleostomi</taxon>
        <taxon>Archelosauria</taxon>
        <taxon>Archosauria</taxon>
        <taxon>Dinosauria</taxon>
        <taxon>Saurischia</taxon>
        <taxon>Theropoda</taxon>
        <taxon>Coelurosauria</taxon>
        <taxon>Aves</taxon>
        <taxon>Neognathae</taxon>
        <taxon>Neoaves</taxon>
        <taxon>Telluraves</taxon>
        <taxon>Australaves</taxon>
        <taxon>Passeriformes</taxon>
        <taxon>Certhiidae</taxon>
        <taxon>Certhiinae</taxon>
        <taxon>Certhia</taxon>
    </lineage>
</organism>
<comment type="caution">
    <text evidence="1">The sequence shown here is derived from an EMBL/GenBank/DDBJ whole genome shotgun (WGS) entry which is preliminary data.</text>
</comment>
<evidence type="ECO:0000313" key="1">
    <source>
        <dbReference type="EMBL" id="NXP02077.1"/>
    </source>
</evidence>
<sequence>REGYKLHECADKGINPFWAIRRLSRYWESPSETMDKFWESPEHLFWICGSTAYTRLPGDWAGSCTVGIIKPDFFLLSKESGAHLGVPV</sequence>